<dbReference type="PROSITE" id="PS50850">
    <property type="entry name" value="MFS"/>
    <property type="match status" value="1"/>
</dbReference>
<gene>
    <name evidence="6" type="primary">OCTL</name>
</gene>
<evidence type="ECO:0000259" key="5">
    <source>
        <dbReference type="PROSITE" id="PS50850"/>
    </source>
</evidence>
<dbReference type="InterPro" id="IPR020846">
    <property type="entry name" value="MFS_dom"/>
</dbReference>
<reference evidence="6" key="1">
    <citation type="submission" date="2013-07" db="EMBL/GenBank/DDBJ databases">
        <authorList>
            <person name="Geib S."/>
        </authorList>
    </citation>
    <scope>NUCLEOTIDE SEQUENCE</scope>
</reference>
<dbReference type="AlphaFoldDB" id="W8BHZ2"/>
<comment type="subcellular location">
    <subcellularLocation>
        <location evidence="1">Membrane</location>
        <topology evidence="1">Multi-pass membrane protein</topology>
    </subcellularLocation>
</comment>
<dbReference type="PROSITE" id="PS00216">
    <property type="entry name" value="SUGAR_TRANSPORT_1"/>
    <property type="match status" value="1"/>
</dbReference>
<dbReference type="InterPro" id="IPR036259">
    <property type="entry name" value="MFS_trans_sf"/>
</dbReference>
<evidence type="ECO:0000256" key="2">
    <source>
        <dbReference type="ARBA" id="ARBA00022692"/>
    </source>
</evidence>
<evidence type="ECO:0000256" key="3">
    <source>
        <dbReference type="ARBA" id="ARBA00022989"/>
    </source>
</evidence>
<keyword evidence="2" id="KW-0812">Transmembrane</keyword>
<keyword evidence="3" id="KW-1133">Transmembrane helix</keyword>
<accession>W8BHZ2</accession>
<dbReference type="SUPFAM" id="SSF103473">
    <property type="entry name" value="MFS general substrate transporter"/>
    <property type="match status" value="1"/>
</dbReference>
<proteinExistence type="evidence at transcript level"/>
<dbReference type="Pfam" id="PF00083">
    <property type="entry name" value="Sugar_tr"/>
    <property type="match status" value="1"/>
</dbReference>
<dbReference type="OrthoDB" id="3936150at2759"/>
<evidence type="ECO:0000313" key="6">
    <source>
        <dbReference type="EMBL" id="JAB89324.1"/>
    </source>
</evidence>
<keyword evidence="4" id="KW-0472">Membrane</keyword>
<feature type="domain" description="Major facilitator superfamily (MFS) profile" evidence="5">
    <location>
        <begin position="166"/>
        <end position="252"/>
    </location>
</feature>
<sequence>MSGVLRRGSLNFDCNLKGSNTRGNIDTNLYGGYRDPKPRTPEISVIALDFRRYSEDLKKDTLKTLETNCLPSTEGDLSQDEDSDVISNFIGHHGKWQLIWTFLLTLFQIPPTFHLFVYTFQTVAKDYWCARPDNAPDMDVSLWRNLSQPAGSCSILNLNYTQLPNLTATTEVAQLIPCTNFEFSSADGSARSLIEEFGLVCSRERFVSVVEMCFLAGAAVGSVSSGWISDRFGRKHTLMIFALVQIISGELW</sequence>
<protein>
    <submittedName>
        <fullName evidence="6">Organic cation transporter-like protein</fullName>
    </submittedName>
</protein>
<organism evidence="6">
    <name type="scientific">Ceratitis capitata</name>
    <name type="common">Mediterranean fruit fly</name>
    <name type="synonym">Tephritis capitata</name>
    <dbReference type="NCBI Taxonomy" id="7213"/>
    <lineage>
        <taxon>Eukaryota</taxon>
        <taxon>Metazoa</taxon>
        <taxon>Ecdysozoa</taxon>
        <taxon>Arthropoda</taxon>
        <taxon>Hexapoda</taxon>
        <taxon>Insecta</taxon>
        <taxon>Pterygota</taxon>
        <taxon>Neoptera</taxon>
        <taxon>Endopterygota</taxon>
        <taxon>Diptera</taxon>
        <taxon>Brachycera</taxon>
        <taxon>Muscomorpha</taxon>
        <taxon>Tephritoidea</taxon>
        <taxon>Tephritidae</taxon>
        <taxon>Ceratitis</taxon>
        <taxon>Ceratitis</taxon>
    </lineage>
</organism>
<dbReference type="InterPro" id="IPR005828">
    <property type="entry name" value="MFS_sugar_transport-like"/>
</dbReference>
<evidence type="ECO:0000256" key="1">
    <source>
        <dbReference type="ARBA" id="ARBA00004141"/>
    </source>
</evidence>
<dbReference type="EMBL" id="GAMC01017231">
    <property type="protein sequence ID" value="JAB89324.1"/>
    <property type="molecule type" value="mRNA"/>
</dbReference>
<dbReference type="GO" id="GO:0016020">
    <property type="term" value="C:membrane"/>
    <property type="evidence" value="ECO:0007669"/>
    <property type="project" value="UniProtKB-SubCell"/>
</dbReference>
<dbReference type="InterPro" id="IPR005829">
    <property type="entry name" value="Sugar_transporter_CS"/>
</dbReference>
<name>W8BHZ2_CERCA</name>
<evidence type="ECO:0000256" key="4">
    <source>
        <dbReference type="ARBA" id="ARBA00023136"/>
    </source>
</evidence>
<dbReference type="Gene3D" id="1.20.1250.20">
    <property type="entry name" value="MFS general substrate transporter like domains"/>
    <property type="match status" value="1"/>
</dbReference>
<reference evidence="6" key="2">
    <citation type="journal article" date="2014" name="BMC Genomics">
        <title>A genomic perspective to assessing quality of mass-reared SIT flies used in Mediterranean fruit fly (Ceratitis capitata) eradication in California.</title>
        <authorList>
            <person name="Calla B."/>
            <person name="Hall B."/>
            <person name="Hou S."/>
            <person name="Geib S.M."/>
        </authorList>
    </citation>
    <scope>NUCLEOTIDE SEQUENCE</scope>
</reference>
<dbReference type="GO" id="GO:0022857">
    <property type="term" value="F:transmembrane transporter activity"/>
    <property type="evidence" value="ECO:0007669"/>
    <property type="project" value="InterPro"/>
</dbReference>